<comment type="pathway">
    <text evidence="6">Amino-acid biosynthesis; L-methionine biosynthesis via salvage pathway; L-methionine from S-methyl-5-thio-alpha-D-ribose 1-phosphate: step 2/6.</text>
</comment>
<dbReference type="NCBIfam" id="TIGR03328">
    <property type="entry name" value="salvage_mtnB"/>
    <property type="match status" value="1"/>
</dbReference>
<dbReference type="OrthoDB" id="9805559at2"/>
<keyword evidence="5 6" id="KW-0456">Lyase</keyword>
<proteinExistence type="inferred from homology"/>
<dbReference type="PANTHER" id="PTHR10640:SF7">
    <property type="entry name" value="METHYLTHIORIBULOSE-1-PHOSPHATE DEHYDRATASE"/>
    <property type="match status" value="1"/>
</dbReference>
<sequence length="223" mass="25489">MNLREQKWKELAEVKQELAERDWFMGTSGNLAIRVSDRPLQIYVTPSGIDKRKKGSEEFLLVDGLGRAVEFTSLRPSAETLLHLEIYHRTAAGCSLHVHTIENNVISEIYGDSGEVVFQGQELIKAFEKWEEDAVLRIPIIQNHSHIPALAKAFSQHIHEDTGAVLIRNHGITVWARTAFQAKKVLEASEFLFQYQLRLLQYQNPLVCMDKCNRRQGKLALLK</sequence>
<reference evidence="8 9" key="1">
    <citation type="submission" date="2018-08" db="EMBL/GenBank/DDBJ databases">
        <title>Bacillus jemisoniae sp. nov., Bacillus chryseoplanitiae sp. nov., Bacillus resnikiae sp. nov., and Bacillus frankliniae sp. nov., isolated from Viking spacecraft and associated surfaces.</title>
        <authorList>
            <person name="Seuylemezian A."/>
            <person name="Vaishampayan P."/>
        </authorList>
    </citation>
    <scope>NUCLEOTIDE SEQUENCE [LARGE SCALE GENOMIC DNA]</scope>
    <source>
        <strain evidence="8 9">JJ-247</strain>
    </source>
</reference>
<dbReference type="GO" id="GO:0005737">
    <property type="term" value="C:cytoplasm"/>
    <property type="evidence" value="ECO:0007669"/>
    <property type="project" value="UniProtKB-UniRule"/>
</dbReference>
<dbReference type="SMART" id="SM01007">
    <property type="entry name" value="Aldolase_II"/>
    <property type="match status" value="1"/>
</dbReference>
<dbReference type="EMBL" id="QWVT01000008">
    <property type="protein sequence ID" value="RID87800.1"/>
    <property type="molecule type" value="Genomic_DNA"/>
</dbReference>
<accession>A0A398BJ42</accession>
<evidence type="ECO:0000313" key="8">
    <source>
        <dbReference type="EMBL" id="RID87800.1"/>
    </source>
</evidence>
<evidence type="ECO:0000256" key="1">
    <source>
        <dbReference type="ARBA" id="ARBA00022605"/>
    </source>
</evidence>
<name>A0A398BJ42_9BACI</name>
<dbReference type="HAMAP" id="MF_01677">
    <property type="entry name" value="Salvage_MtnB"/>
    <property type="match status" value="1"/>
</dbReference>
<feature type="binding site" evidence="6">
    <location>
        <position position="97"/>
    </location>
    <ligand>
        <name>Zn(2+)</name>
        <dbReference type="ChEBI" id="CHEBI:29105"/>
    </ligand>
</feature>
<comment type="subunit">
    <text evidence="6">Homotetramer.</text>
</comment>
<dbReference type="Pfam" id="PF00596">
    <property type="entry name" value="Aldolase_II"/>
    <property type="match status" value="1"/>
</dbReference>
<comment type="function">
    <text evidence="6">Catalyzes the dehydration of methylthioribulose-1-phosphate (MTRu-1-P) into 2,3-diketo-5-methylthiopentyl-1-phosphate (DK-MTP-1-P).</text>
</comment>
<dbReference type="UniPathway" id="UPA00904">
    <property type="reaction ID" value="UER00875"/>
</dbReference>
<evidence type="ECO:0000256" key="5">
    <source>
        <dbReference type="ARBA" id="ARBA00023239"/>
    </source>
</evidence>
<evidence type="ECO:0000313" key="9">
    <source>
        <dbReference type="Proteomes" id="UP000265816"/>
    </source>
</evidence>
<dbReference type="Gene3D" id="3.40.225.10">
    <property type="entry name" value="Class II aldolase/adducin N-terminal domain"/>
    <property type="match status" value="1"/>
</dbReference>
<dbReference type="RefSeq" id="WP_119111372.1">
    <property type="nucleotide sequence ID" value="NZ_CBCSEO010000001.1"/>
</dbReference>
<dbReference type="GO" id="GO:0046570">
    <property type="term" value="F:methylthioribulose 1-phosphate dehydratase activity"/>
    <property type="evidence" value="ECO:0007669"/>
    <property type="project" value="UniProtKB-UniRule"/>
</dbReference>
<dbReference type="Proteomes" id="UP000265816">
    <property type="component" value="Unassembled WGS sequence"/>
</dbReference>
<keyword evidence="1 6" id="KW-0028">Amino-acid biosynthesis</keyword>
<evidence type="ECO:0000256" key="3">
    <source>
        <dbReference type="ARBA" id="ARBA00022833"/>
    </source>
</evidence>
<dbReference type="GO" id="GO:0008270">
    <property type="term" value="F:zinc ion binding"/>
    <property type="evidence" value="ECO:0007669"/>
    <property type="project" value="UniProtKB-UniRule"/>
</dbReference>
<feature type="domain" description="Class II aldolase/adducin N-terminal" evidence="7">
    <location>
        <begin position="9"/>
        <end position="197"/>
    </location>
</feature>
<dbReference type="PANTHER" id="PTHR10640">
    <property type="entry name" value="METHYLTHIORIBULOSE-1-PHOSPHATE DEHYDRATASE"/>
    <property type="match status" value="1"/>
</dbReference>
<comment type="caution">
    <text evidence="8">The sequence shown here is derived from an EMBL/GenBank/DDBJ whole genome shotgun (WGS) entry which is preliminary data.</text>
</comment>
<evidence type="ECO:0000259" key="7">
    <source>
        <dbReference type="SMART" id="SM01007"/>
    </source>
</evidence>
<evidence type="ECO:0000256" key="4">
    <source>
        <dbReference type="ARBA" id="ARBA00023167"/>
    </source>
</evidence>
<comment type="catalytic activity">
    <reaction evidence="6">
        <text>5-(methylsulfanyl)-D-ribulose 1-phosphate = 5-methylsulfanyl-2,3-dioxopentyl phosphate + H2O</text>
        <dbReference type="Rhea" id="RHEA:15549"/>
        <dbReference type="ChEBI" id="CHEBI:15377"/>
        <dbReference type="ChEBI" id="CHEBI:58548"/>
        <dbReference type="ChEBI" id="CHEBI:58828"/>
        <dbReference type="EC" id="4.2.1.109"/>
    </reaction>
</comment>
<organism evidence="8 9">
    <name type="scientific">Mesobacillus zeae</name>
    <dbReference type="NCBI Taxonomy" id="1917180"/>
    <lineage>
        <taxon>Bacteria</taxon>
        <taxon>Bacillati</taxon>
        <taxon>Bacillota</taxon>
        <taxon>Bacilli</taxon>
        <taxon>Bacillales</taxon>
        <taxon>Bacillaceae</taxon>
        <taxon>Mesobacillus</taxon>
    </lineage>
</organism>
<dbReference type="InterPro" id="IPR017714">
    <property type="entry name" value="MethylthioRu-1-P_deHdtase_MtnB"/>
</dbReference>
<dbReference type="SUPFAM" id="SSF53639">
    <property type="entry name" value="AraD/HMP-PK domain-like"/>
    <property type="match status" value="1"/>
</dbReference>
<evidence type="ECO:0000256" key="6">
    <source>
        <dbReference type="HAMAP-Rule" id="MF_01677"/>
    </source>
</evidence>
<dbReference type="AlphaFoldDB" id="A0A398BJ42"/>
<keyword evidence="2 6" id="KW-0479">Metal-binding</keyword>
<feature type="binding site" evidence="6">
    <location>
        <position position="99"/>
    </location>
    <ligand>
        <name>Zn(2+)</name>
        <dbReference type="ChEBI" id="CHEBI:29105"/>
    </ligand>
</feature>
<dbReference type="InterPro" id="IPR001303">
    <property type="entry name" value="Aldolase_II/adducin_N"/>
</dbReference>
<keyword evidence="4 6" id="KW-0486">Methionine biosynthesis</keyword>
<dbReference type="NCBIfam" id="NF005244">
    <property type="entry name" value="PRK06754.1"/>
    <property type="match status" value="1"/>
</dbReference>
<keyword evidence="3 6" id="KW-0862">Zinc</keyword>
<evidence type="ECO:0000256" key="2">
    <source>
        <dbReference type="ARBA" id="ARBA00022723"/>
    </source>
</evidence>
<keyword evidence="9" id="KW-1185">Reference proteome</keyword>
<dbReference type="EC" id="4.2.1.109" evidence="6"/>
<dbReference type="InterPro" id="IPR036409">
    <property type="entry name" value="Aldolase_II/adducin_N_sf"/>
</dbReference>
<comment type="cofactor">
    <cofactor evidence="6">
        <name>Zn(2+)</name>
        <dbReference type="ChEBI" id="CHEBI:29105"/>
    </cofactor>
    <text evidence="6">Binds 1 zinc ion per subunit.</text>
</comment>
<comment type="similarity">
    <text evidence="6">Belongs to the aldolase class II family. MtnB subfamily.</text>
</comment>
<gene>
    <name evidence="6" type="primary">mtnB</name>
    <name evidence="8" type="ORF">D1970_02850</name>
</gene>
<dbReference type="GO" id="GO:0019509">
    <property type="term" value="P:L-methionine salvage from methylthioadenosine"/>
    <property type="evidence" value="ECO:0007669"/>
    <property type="project" value="UniProtKB-UniRule"/>
</dbReference>
<protein>
    <recommendedName>
        <fullName evidence="6">Methylthioribulose-1-phosphate dehydratase</fullName>
        <shortName evidence="6">MTRu-1-P dehydratase</shortName>
        <ecNumber evidence="6">4.2.1.109</ecNumber>
    </recommendedName>
</protein>